<feature type="transmembrane region" description="Helical" evidence="17">
    <location>
        <begin position="83"/>
        <end position="102"/>
    </location>
</feature>
<reference evidence="19" key="1">
    <citation type="journal article" date="2015" name="Mitochondrial DNA">
        <title>Complete mitochondrial genome of Cacopsylla coccinae (Hemiptera: Psyllidae).</title>
        <authorList>
            <person name="Que S."/>
            <person name="Yu L."/>
            <person name="Xin T."/>
            <person name="Zou Z."/>
            <person name="Hu L."/>
            <person name="Xia B."/>
        </authorList>
    </citation>
    <scope>NUCLEOTIDE SEQUENCE</scope>
</reference>
<feature type="transmembrane region" description="Helical" evidence="17">
    <location>
        <begin position="353"/>
        <end position="381"/>
    </location>
</feature>
<keyword evidence="9" id="KW-1278">Translocase</keyword>
<feature type="transmembrane region" description="Helical" evidence="17">
    <location>
        <begin position="162"/>
        <end position="182"/>
    </location>
</feature>
<comment type="similarity">
    <text evidence="3 17">Belongs to the complex I subunit 4 family.</text>
</comment>
<evidence type="ECO:0000256" key="2">
    <source>
        <dbReference type="ARBA" id="ARBA00004225"/>
    </source>
</evidence>
<feature type="transmembrane region" description="Helical" evidence="17">
    <location>
        <begin position="233"/>
        <end position="251"/>
    </location>
</feature>
<comment type="subcellular location">
    <subcellularLocation>
        <location evidence="2 17">Mitochondrion membrane</location>
        <topology evidence="2 17">Multi-pass membrane protein</topology>
    </subcellularLocation>
</comment>
<evidence type="ECO:0000256" key="8">
    <source>
        <dbReference type="ARBA" id="ARBA00022692"/>
    </source>
</evidence>
<feature type="transmembrane region" description="Helical" evidence="17">
    <location>
        <begin position="282"/>
        <end position="303"/>
    </location>
</feature>
<keyword evidence="8 17" id="KW-0812">Transmembrane</keyword>
<comment type="function">
    <text evidence="17">Core subunit of the mitochondrial membrane respiratory chain NADH dehydrogenase (Complex I) which catalyzes electron transfer from NADH through the respiratory chain, using ubiquinone as an electron acceptor. Essential for the catalytic activity and assembly of complex I.</text>
</comment>
<dbReference type="CTD" id="4538"/>
<dbReference type="AlphaFoldDB" id="A0A0U1ZX24"/>
<geneLocation type="mitochondrion" evidence="19"/>
<feature type="transmembrane region" description="Helical" evidence="17">
    <location>
        <begin position="33"/>
        <end position="50"/>
    </location>
</feature>
<dbReference type="GO" id="GO:0048039">
    <property type="term" value="F:ubiquinone binding"/>
    <property type="evidence" value="ECO:0007669"/>
    <property type="project" value="TreeGrafter"/>
</dbReference>
<dbReference type="GeneID" id="24285897"/>
<dbReference type="GO" id="GO:0031966">
    <property type="term" value="C:mitochondrial membrane"/>
    <property type="evidence" value="ECO:0007669"/>
    <property type="project" value="UniProtKB-SubCell"/>
</dbReference>
<evidence type="ECO:0000256" key="3">
    <source>
        <dbReference type="ARBA" id="ARBA00009025"/>
    </source>
</evidence>
<evidence type="ECO:0000256" key="10">
    <source>
        <dbReference type="ARBA" id="ARBA00022982"/>
    </source>
</evidence>
<evidence type="ECO:0000256" key="7">
    <source>
        <dbReference type="ARBA" id="ARBA00022660"/>
    </source>
</evidence>
<evidence type="ECO:0000256" key="14">
    <source>
        <dbReference type="ARBA" id="ARBA00023128"/>
    </source>
</evidence>
<dbReference type="GO" id="GO:0003954">
    <property type="term" value="F:NADH dehydrogenase activity"/>
    <property type="evidence" value="ECO:0007669"/>
    <property type="project" value="TreeGrafter"/>
</dbReference>
<accession>A0A0U1ZX24</accession>
<evidence type="ECO:0000256" key="11">
    <source>
        <dbReference type="ARBA" id="ARBA00022989"/>
    </source>
</evidence>
<keyword evidence="13 17" id="KW-0830">Ubiquinone</keyword>
<keyword evidence="14 17" id="KW-0496">Mitochondrion</keyword>
<sequence length="428" mass="48889">MSWFSLFSSFIIIFMLEVLLGVFFVVVIGDWFMVSYSLILYIVYLFFHLTDSGEGLIKLIFMLLSLWLVIMMLMSVDYTLKSLDLLFIFLWMLSSLLLVFYVDSLIMFYMGFEMSVIPILLILFGWGYQPDRLEAGFYMLIYTVLFSLPLLLKIFYLDELSLGTGFLGFLMFTMAFLVKMPMVGLHFWLPRAHVEAPVFGSMILAGVMLKLGGYGVFKMSLVIGDFLFSNSKFFIVFSLLGGAILSGICFVQSDLKLLIAYSSIVHMSIVLSGLLTMHDLGLTGAILMMVGHGFCSSGLFCVLGMTYNRTMTRSIIMNSGFISIIPICSFWWFMFCSSNLSFPPCLNLPGELFLFLSIVVYNSYMYLILGIFGVLSSLYSVYLFSFSQQSFSWLFYSFKSFSLFESLLLLLHWIPLNLFIFDLSLMSY</sequence>
<comment type="function">
    <text evidence="1">Core subunit of the mitochondrial membrane respiratory chain NADH dehydrogenase (Complex I) that is believed to belong to the minimal assembly required for catalysis. Complex I functions in the transfer of electrons from NADH to the respiratory chain. The immediate electron acceptor for the enzyme is believed to be ubiquinone.</text>
</comment>
<dbReference type="EC" id="7.1.1.2" evidence="4 17"/>
<protein>
    <recommendedName>
        <fullName evidence="5 17">NADH-ubiquinone oxidoreductase chain 4</fullName>
        <ecNumber evidence="4 17">7.1.1.2</ecNumber>
    </recommendedName>
</protein>
<keyword evidence="10 17" id="KW-0249">Electron transport</keyword>
<keyword evidence="15 17" id="KW-0472">Membrane</keyword>
<proteinExistence type="inferred from homology"/>
<dbReference type="GO" id="GO:0042773">
    <property type="term" value="P:ATP synthesis coupled electron transport"/>
    <property type="evidence" value="ECO:0007669"/>
    <property type="project" value="InterPro"/>
</dbReference>
<comment type="catalytic activity">
    <reaction evidence="16 17">
        <text>a ubiquinone + NADH + 5 H(+)(in) = a ubiquinol + NAD(+) + 4 H(+)(out)</text>
        <dbReference type="Rhea" id="RHEA:29091"/>
        <dbReference type="Rhea" id="RHEA-COMP:9565"/>
        <dbReference type="Rhea" id="RHEA-COMP:9566"/>
        <dbReference type="ChEBI" id="CHEBI:15378"/>
        <dbReference type="ChEBI" id="CHEBI:16389"/>
        <dbReference type="ChEBI" id="CHEBI:17976"/>
        <dbReference type="ChEBI" id="CHEBI:57540"/>
        <dbReference type="ChEBI" id="CHEBI:57945"/>
        <dbReference type="EC" id="7.1.1.2"/>
    </reaction>
</comment>
<evidence type="ECO:0000256" key="1">
    <source>
        <dbReference type="ARBA" id="ARBA00003257"/>
    </source>
</evidence>
<evidence type="ECO:0000256" key="16">
    <source>
        <dbReference type="ARBA" id="ARBA00049551"/>
    </source>
</evidence>
<keyword evidence="7 17" id="KW-0679">Respiratory chain</keyword>
<evidence type="ECO:0000256" key="17">
    <source>
        <dbReference type="RuleBase" id="RU003297"/>
    </source>
</evidence>
<dbReference type="PRINTS" id="PR01437">
    <property type="entry name" value="NUOXDRDTASE4"/>
</dbReference>
<feature type="transmembrane region" description="Helical" evidence="17">
    <location>
        <begin position="135"/>
        <end position="156"/>
    </location>
</feature>
<dbReference type="GO" id="GO:0008137">
    <property type="term" value="F:NADH dehydrogenase (ubiquinone) activity"/>
    <property type="evidence" value="ECO:0007669"/>
    <property type="project" value="UniProtKB-UniRule"/>
</dbReference>
<dbReference type="Pfam" id="PF00361">
    <property type="entry name" value="Proton_antipo_M"/>
    <property type="match status" value="1"/>
</dbReference>
<dbReference type="PANTHER" id="PTHR43507">
    <property type="entry name" value="NADH-UBIQUINONE OXIDOREDUCTASE CHAIN 4"/>
    <property type="match status" value="1"/>
</dbReference>
<dbReference type="InterPro" id="IPR001750">
    <property type="entry name" value="ND/Mrp_TM"/>
</dbReference>
<evidence type="ECO:0000313" key="19">
    <source>
        <dbReference type="EMBL" id="AKE49764.1"/>
    </source>
</evidence>
<dbReference type="PANTHER" id="PTHR43507:SF20">
    <property type="entry name" value="NADH-UBIQUINONE OXIDOREDUCTASE CHAIN 4"/>
    <property type="match status" value="1"/>
</dbReference>
<evidence type="ECO:0000256" key="15">
    <source>
        <dbReference type="ARBA" id="ARBA00023136"/>
    </source>
</evidence>
<dbReference type="RefSeq" id="YP_009139049.1">
    <property type="nucleotide sequence ID" value="NC_027087.1"/>
</dbReference>
<evidence type="ECO:0000256" key="12">
    <source>
        <dbReference type="ARBA" id="ARBA00023027"/>
    </source>
</evidence>
<evidence type="ECO:0000259" key="18">
    <source>
        <dbReference type="Pfam" id="PF00361"/>
    </source>
</evidence>
<feature type="transmembrane region" description="Helical" evidence="17">
    <location>
        <begin position="6"/>
        <end position="26"/>
    </location>
</feature>
<evidence type="ECO:0000256" key="5">
    <source>
        <dbReference type="ARBA" id="ARBA00021006"/>
    </source>
</evidence>
<dbReference type="InterPro" id="IPR003918">
    <property type="entry name" value="NADH_UbQ_OxRdtase"/>
</dbReference>
<evidence type="ECO:0000256" key="4">
    <source>
        <dbReference type="ARBA" id="ARBA00012944"/>
    </source>
</evidence>
<evidence type="ECO:0000256" key="6">
    <source>
        <dbReference type="ARBA" id="ARBA00022448"/>
    </source>
</evidence>
<keyword evidence="12 17" id="KW-0520">NAD</keyword>
<feature type="transmembrane region" description="Helical" evidence="17">
    <location>
        <begin position="56"/>
        <end position="76"/>
    </location>
</feature>
<dbReference type="EMBL" id="KP245955">
    <property type="protein sequence ID" value="AKE49764.1"/>
    <property type="molecule type" value="Genomic_DNA"/>
</dbReference>
<evidence type="ECO:0000256" key="9">
    <source>
        <dbReference type="ARBA" id="ARBA00022967"/>
    </source>
</evidence>
<keyword evidence="11 17" id="KW-1133">Transmembrane helix</keyword>
<feature type="domain" description="NADH:quinone oxidoreductase/Mrp antiporter transmembrane" evidence="18">
    <location>
        <begin position="103"/>
        <end position="374"/>
    </location>
</feature>
<feature type="transmembrane region" description="Helical" evidence="17">
    <location>
        <begin position="258"/>
        <end position="276"/>
    </location>
</feature>
<dbReference type="GO" id="GO:0015990">
    <property type="term" value="P:electron transport coupled proton transport"/>
    <property type="evidence" value="ECO:0007669"/>
    <property type="project" value="TreeGrafter"/>
</dbReference>
<gene>
    <name evidence="19" type="primary">ND4</name>
</gene>
<name>A0A0U1ZX24_CACCO</name>
<organism evidence="19">
    <name type="scientific">Cacopsylla coccinea</name>
    <name type="common">Psyllid</name>
    <name type="synonym">Psylla coccinea</name>
    <dbReference type="NCBI Taxonomy" id="1646117"/>
    <lineage>
        <taxon>Eukaryota</taxon>
        <taxon>Metazoa</taxon>
        <taxon>Ecdysozoa</taxon>
        <taxon>Arthropoda</taxon>
        <taxon>Hexapoda</taxon>
        <taxon>Insecta</taxon>
        <taxon>Pterygota</taxon>
        <taxon>Neoptera</taxon>
        <taxon>Paraneoptera</taxon>
        <taxon>Hemiptera</taxon>
        <taxon>Sternorrhyncha</taxon>
        <taxon>Psylloidea</taxon>
        <taxon>Psyllidae</taxon>
        <taxon>Psyllinae</taxon>
        <taxon>Cacopsylla</taxon>
    </lineage>
</organism>
<evidence type="ECO:0000256" key="13">
    <source>
        <dbReference type="ARBA" id="ARBA00023075"/>
    </source>
</evidence>
<feature type="transmembrane region" description="Helical" evidence="17">
    <location>
        <begin position="393"/>
        <end position="414"/>
    </location>
</feature>
<keyword evidence="6 17" id="KW-0813">Transport</keyword>
<feature type="transmembrane region" description="Helical" evidence="17">
    <location>
        <begin position="194"/>
        <end position="213"/>
    </location>
</feature>
<feature type="transmembrane region" description="Helical" evidence="17">
    <location>
        <begin position="108"/>
        <end position="128"/>
    </location>
</feature>
<feature type="transmembrane region" description="Helical" evidence="17">
    <location>
        <begin position="315"/>
        <end position="333"/>
    </location>
</feature>